<evidence type="ECO:0000313" key="6">
    <source>
        <dbReference type="EMBL" id="OXN00671.1"/>
    </source>
</evidence>
<evidence type="ECO:0000313" key="7">
    <source>
        <dbReference type="Proteomes" id="UP000215433"/>
    </source>
</evidence>
<dbReference type="GO" id="GO:0006750">
    <property type="term" value="P:glutathione biosynthetic process"/>
    <property type="evidence" value="ECO:0007669"/>
    <property type="project" value="UniProtKB-UniRule"/>
</dbReference>
<dbReference type="GO" id="GO:0004357">
    <property type="term" value="F:glutamate-cysteine ligase activity"/>
    <property type="evidence" value="ECO:0007669"/>
    <property type="project" value="UniProtKB-UniRule"/>
</dbReference>
<protein>
    <recommendedName>
        <fullName evidence="5">Glutamate--cysteine ligase</fullName>
        <ecNumber evidence="5">6.3.2.2</ecNumber>
    </recommendedName>
</protein>
<organism evidence="6 7">
    <name type="scientific">Bifidobacterium vansinderenii</name>
    <dbReference type="NCBI Taxonomy" id="1984871"/>
    <lineage>
        <taxon>Bacteria</taxon>
        <taxon>Bacillati</taxon>
        <taxon>Actinomycetota</taxon>
        <taxon>Actinomycetes</taxon>
        <taxon>Bifidobacteriales</taxon>
        <taxon>Bifidobacteriaceae</taxon>
        <taxon>Bifidobacterium</taxon>
    </lineage>
</organism>
<keyword evidence="2 5" id="KW-0547">Nucleotide-binding</keyword>
<dbReference type="InterPro" id="IPR006336">
    <property type="entry name" value="GCS2"/>
</dbReference>
<evidence type="ECO:0000256" key="5">
    <source>
        <dbReference type="PIRNR" id="PIRNR017901"/>
    </source>
</evidence>
<dbReference type="Gene3D" id="3.30.590.20">
    <property type="match status" value="1"/>
</dbReference>
<dbReference type="Pfam" id="PF04107">
    <property type="entry name" value="GCS2"/>
    <property type="match status" value="1"/>
</dbReference>
<dbReference type="InterPro" id="IPR035434">
    <property type="entry name" value="GCL_bact_plant"/>
</dbReference>
<dbReference type="Proteomes" id="UP000215433">
    <property type="component" value="Unassembled WGS sequence"/>
</dbReference>
<dbReference type="EMBL" id="NEWD01000010">
    <property type="protein sequence ID" value="OXN00671.1"/>
    <property type="molecule type" value="Genomic_DNA"/>
</dbReference>
<keyword evidence="1 5" id="KW-0436">Ligase</keyword>
<dbReference type="PIRSF" id="PIRSF017901">
    <property type="entry name" value="GCL"/>
    <property type="match status" value="1"/>
</dbReference>
<dbReference type="PANTHER" id="PTHR34378:SF1">
    <property type="entry name" value="GLUTAMATE--CYSTEINE LIGASE, CHLOROPLASTIC"/>
    <property type="match status" value="1"/>
</dbReference>
<evidence type="ECO:0000256" key="3">
    <source>
        <dbReference type="ARBA" id="ARBA00022840"/>
    </source>
</evidence>
<comment type="caution">
    <text evidence="6">The sequence shown here is derived from an EMBL/GenBank/DDBJ whole genome shotgun (WGS) entry which is preliminary data.</text>
</comment>
<dbReference type="SUPFAM" id="SSF55931">
    <property type="entry name" value="Glutamine synthetase/guanido kinase"/>
    <property type="match status" value="1"/>
</dbReference>
<comment type="catalytic activity">
    <reaction evidence="4 5">
        <text>L-cysteine + L-glutamate + ATP = gamma-L-glutamyl-L-cysteine + ADP + phosphate + H(+)</text>
        <dbReference type="Rhea" id="RHEA:13285"/>
        <dbReference type="ChEBI" id="CHEBI:15378"/>
        <dbReference type="ChEBI" id="CHEBI:29985"/>
        <dbReference type="ChEBI" id="CHEBI:30616"/>
        <dbReference type="ChEBI" id="CHEBI:35235"/>
        <dbReference type="ChEBI" id="CHEBI:43474"/>
        <dbReference type="ChEBI" id="CHEBI:58173"/>
        <dbReference type="ChEBI" id="CHEBI:456216"/>
        <dbReference type="EC" id="6.3.2.2"/>
    </reaction>
</comment>
<evidence type="ECO:0000256" key="4">
    <source>
        <dbReference type="ARBA" id="ARBA00048819"/>
    </source>
</evidence>
<comment type="function">
    <text evidence="5">Catalyzes the synthesis of gamma-glutamylcysteine (gamma-GC).</text>
</comment>
<name>A0A229VYH8_9BIFI</name>
<dbReference type="InterPro" id="IPR014746">
    <property type="entry name" value="Gln_synth/guanido_kin_cat_dom"/>
</dbReference>
<gene>
    <name evidence="6" type="ORF">Tam10B_1070</name>
</gene>
<dbReference type="OrthoDB" id="9780152at2"/>
<dbReference type="GO" id="GO:0005524">
    <property type="term" value="F:ATP binding"/>
    <property type="evidence" value="ECO:0007669"/>
    <property type="project" value="UniProtKB-UniRule"/>
</dbReference>
<evidence type="ECO:0000256" key="2">
    <source>
        <dbReference type="ARBA" id="ARBA00022741"/>
    </source>
</evidence>
<reference evidence="6 7" key="1">
    <citation type="submission" date="2017-05" db="EMBL/GenBank/DDBJ databases">
        <title>Bifidobacterium vansinderenii sp. nov.</title>
        <authorList>
            <person name="Lugli G.A."/>
            <person name="Duranti S."/>
            <person name="Mangifesta M."/>
        </authorList>
    </citation>
    <scope>NUCLEOTIDE SEQUENCE [LARGE SCALE GENOMIC DNA]</scope>
    <source>
        <strain evidence="6 7">Tam10B</strain>
    </source>
</reference>
<dbReference type="EC" id="6.3.2.2" evidence="5"/>
<evidence type="ECO:0000256" key="1">
    <source>
        <dbReference type="ARBA" id="ARBA00022598"/>
    </source>
</evidence>
<dbReference type="RefSeq" id="WP_093960246.1">
    <property type="nucleotide sequence ID" value="NZ_NEWD01000010.1"/>
</dbReference>
<proteinExistence type="inferred from homology"/>
<dbReference type="AlphaFoldDB" id="A0A229VYH8"/>
<comment type="similarity">
    <text evidence="5">Belongs to the glutamate--cysteine ligase type 2 family. EgtA subfamily.</text>
</comment>
<accession>A0A229VYH8</accession>
<keyword evidence="3 5" id="KW-0067">ATP-binding</keyword>
<sequence length="420" mass="48276">MTIRAFDFAHQGTKPNPKHVQSLLKFFESGIKSPDDYGFGVEIEHLPVRKSTGKAVTYAEPHGIRNVLQALASHYDPTREYYEDGHLLGLGKPGISVSLEPGGQIECSLGVLRHADDLDVLYAEFRRDLDPILDRFDIRLINYGYQPDTSYKEIEIIPKHRYHAMQKYFARIARYGYCMMRASASTQVSIDYFSEKDSIDKLRIGTAVGPILAWFFRNTPFFEKEPNPFPLLRQEMWDWIDPQRTNQLWGLYDDNYDWEHYATDVLTTPVFIADLSHTPEYTGDRPVFAAPYDDAAAIYPDRELNQAEINHLISTHFNDVRLKNFVELRHWDSLPVERAQRLTEIVSGLFYSPEEFSGLLTYFDGLTALDVRAAKADLQAHGADAHPYGQSLDFWREFLHAEGTLDTEPGDPKRPDVFQN</sequence>
<dbReference type="PANTHER" id="PTHR34378">
    <property type="entry name" value="GLUTAMATE--CYSTEINE LIGASE, CHLOROPLASTIC"/>
    <property type="match status" value="1"/>
</dbReference>
<keyword evidence="7" id="KW-1185">Reference proteome</keyword>